<comment type="caution">
    <text evidence="4">The sequence shown here is derived from an EMBL/GenBank/DDBJ whole genome shotgun (WGS) entry which is preliminary data.</text>
</comment>
<dbReference type="InterPro" id="IPR027417">
    <property type="entry name" value="P-loop_NTPase"/>
</dbReference>
<feature type="non-terminal residue" evidence="4">
    <location>
        <position position="1"/>
    </location>
</feature>
<protein>
    <submittedName>
        <fullName evidence="4">Twitching motility protein PilT</fullName>
    </submittedName>
</protein>
<dbReference type="InterPro" id="IPR001482">
    <property type="entry name" value="T2SS/T4SS_dom"/>
</dbReference>
<proteinExistence type="inferred from homology"/>
<evidence type="ECO:0000256" key="2">
    <source>
        <dbReference type="SAM" id="MobiDB-lite"/>
    </source>
</evidence>
<feature type="domain" description="Bacterial type II secretion system protein E" evidence="3">
    <location>
        <begin position="1"/>
        <end position="114"/>
    </location>
</feature>
<reference evidence="4" key="2">
    <citation type="journal article" date="2014" name="ISME J.">
        <title>Microbial stratification in low pH oxic and suboxic macroscopic growths along an acid mine drainage.</title>
        <authorList>
            <person name="Mendez-Garcia C."/>
            <person name="Mesa V."/>
            <person name="Sprenger R.R."/>
            <person name="Richter M."/>
            <person name="Diez M.S."/>
            <person name="Solano J."/>
            <person name="Bargiela R."/>
            <person name="Golyshina O.V."/>
            <person name="Manteca A."/>
            <person name="Ramos J.L."/>
            <person name="Gallego J.R."/>
            <person name="Llorente I."/>
            <person name="Martins Dos Santos V.A."/>
            <person name="Jensen O.N."/>
            <person name="Pelaez A.I."/>
            <person name="Sanchez J."/>
            <person name="Ferrer M."/>
        </authorList>
    </citation>
    <scope>NUCLEOTIDE SEQUENCE</scope>
</reference>
<dbReference type="Gene3D" id="3.40.50.300">
    <property type="entry name" value="P-loop containing nucleotide triphosphate hydrolases"/>
    <property type="match status" value="1"/>
</dbReference>
<organism evidence="4">
    <name type="scientific">mine drainage metagenome</name>
    <dbReference type="NCBI Taxonomy" id="410659"/>
    <lineage>
        <taxon>unclassified sequences</taxon>
        <taxon>metagenomes</taxon>
        <taxon>ecological metagenomes</taxon>
    </lineage>
</organism>
<dbReference type="GO" id="GO:0016887">
    <property type="term" value="F:ATP hydrolysis activity"/>
    <property type="evidence" value="ECO:0007669"/>
    <property type="project" value="InterPro"/>
</dbReference>
<dbReference type="EMBL" id="AUZX01009697">
    <property type="protein sequence ID" value="EQD50979.1"/>
    <property type="molecule type" value="Genomic_DNA"/>
</dbReference>
<reference evidence="4" key="1">
    <citation type="submission" date="2013-08" db="EMBL/GenBank/DDBJ databases">
        <authorList>
            <person name="Mendez C."/>
            <person name="Richter M."/>
            <person name="Ferrer M."/>
            <person name="Sanchez J."/>
        </authorList>
    </citation>
    <scope>NUCLEOTIDE SEQUENCE</scope>
</reference>
<evidence type="ECO:0000313" key="4">
    <source>
        <dbReference type="EMBL" id="EQD50979.1"/>
    </source>
</evidence>
<evidence type="ECO:0000259" key="3">
    <source>
        <dbReference type="Pfam" id="PF00437"/>
    </source>
</evidence>
<name>T1BD63_9ZZZZ</name>
<feature type="region of interest" description="Disordered" evidence="2">
    <location>
        <begin position="195"/>
        <end position="229"/>
    </location>
</feature>
<comment type="similarity">
    <text evidence="1">Belongs to the GSP E family.</text>
</comment>
<gene>
    <name evidence="4" type="ORF">B1A_13262</name>
</gene>
<accession>T1BD63</accession>
<sequence length="242" mass="26535">IITLESPLEYVYTNRRSFIRQREIPTHSPTFEQAVTDALRENPDVLVVGEMRTPEVLRLTLSAAETGHLVLATMHSASCAEALSRICMSFPAEIQGSIRAQLADVLVGVVCQRLDFVAAHHLRAPRCEVLLASTAAKGTLRAGQFSQIPNVILSGGEEGMWTFDRYQRWMEQKSDWARPAVTPSALAEETVNVVNLPKPSSSPPPARAAAVQGGAPEPQAEISIDEDVDLNELARQIEERMP</sequence>
<dbReference type="PANTHER" id="PTHR30486">
    <property type="entry name" value="TWITCHING MOTILITY PROTEIN PILT"/>
    <property type="match status" value="1"/>
</dbReference>
<dbReference type="InterPro" id="IPR050921">
    <property type="entry name" value="T4SS_GSP_E_ATPase"/>
</dbReference>
<evidence type="ECO:0000256" key="1">
    <source>
        <dbReference type="ARBA" id="ARBA00006611"/>
    </source>
</evidence>
<dbReference type="Pfam" id="PF00437">
    <property type="entry name" value="T2SSE"/>
    <property type="match status" value="1"/>
</dbReference>
<dbReference type="AlphaFoldDB" id="T1BD63"/>
<dbReference type="SUPFAM" id="SSF52540">
    <property type="entry name" value="P-loop containing nucleoside triphosphate hydrolases"/>
    <property type="match status" value="1"/>
</dbReference>